<comment type="caution">
    <text evidence="1">The sequence shown here is derived from an EMBL/GenBank/DDBJ whole genome shotgun (WGS) entry which is preliminary data.</text>
</comment>
<proteinExistence type="predicted"/>
<evidence type="ECO:0000313" key="2">
    <source>
        <dbReference type="Proteomes" id="UP000581206"/>
    </source>
</evidence>
<dbReference type="SUPFAM" id="SSF55785">
    <property type="entry name" value="PYP-like sensor domain (PAS domain)"/>
    <property type="match status" value="1"/>
</dbReference>
<dbReference type="InterPro" id="IPR000014">
    <property type="entry name" value="PAS"/>
</dbReference>
<protein>
    <recommendedName>
        <fullName evidence="3">PAS domain-containing protein</fullName>
    </recommendedName>
</protein>
<evidence type="ECO:0008006" key="3">
    <source>
        <dbReference type="Google" id="ProtNLM"/>
    </source>
</evidence>
<sequence length="457" mass="49284">MPETWGLDDAFLLGLPVVAPHELFFSITDRRGVIEQANSVFERLSRYDRTELIGAPHNLIRHDMMPAGVFRIMWDLLAAGRPVAAYVTNRSRGGRPYSVFATITPVGERMLSVRTAPCEDGLRSVAESIYREVRPLERAASARGMSRRAVGELGAGELITRLRAAGFASYEDFVRHAVPAEGAARVLAATGPATGSTGTGVLGTLSTAVRGIDGQLAGLWHTLERHQALADQVGDGAARVREAVAGLHDATRAMADASAWVCDRAPVLERSARAMTLRAAAVGDRITALVDELERVRTWLLDLRFRIALARLHNDMVRLFLAELAGGAGAGDSRAALPLLCAALDEDVTALTEDMAAVSVLLTELRDHVDRGSGELRELRRGLASWRLLVPRYGVTRELDGGIEPVDRHLDLSHEQLLTLAALARQCAADAEPMDPAALRAAIGTIRRTVQAGLAEE</sequence>
<keyword evidence="2" id="KW-1185">Reference proteome</keyword>
<reference evidence="1 2" key="1">
    <citation type="submission" date="2020-04" db="EMBL/GenBank/DDBJ databases">
        <title>MicrobeNet Type strains.</title>
        <authorList>
            <person name="Nicholson A.C."/>
        </authorList>
    </citation>
    <scope>NUCLEOTIDE SEQUENCE [LARGE SCALE GENOMIC DNA]</scope>
    <source>
        <strain evidence="1 2">ATCC BAA-788</strain>
    </source>
</reference>
<gene>
    <name evidence="1" type="ORF">HGA03_05305</name>
</gene>
<dbReference type="Gene3D" id="3.30.450.20">
    <property type="entry name" value="PAS domain"/>
    <property type="match status" value="1"/>
</dbReference>
<dbReference type="CDD" id="cd00130">
    <property type="entry name" value="PAS"/>
    <property type="match status" value="1"/>
</dbReference>
<accession>A0A7X6KU23</accession>
<name>A0A7X6KU23_9CELL</name>
<dbReference type="AlphaFoldDB" id="A0A7X6KU23"/>
<dbReference type="Proteomes" id="UP000581206">
    <property type="component" value="Unassembled WGS sequence"/>
</dbReference>
<dbReference type="RefSeq" id="WP_168629191.1">
    <property type="nucleotide sequence ID" value="NZ_BONL01000015.1"/>
</dbReference>
<dbReference type="InterPro" id="IPR035965">
    <property type="entry name" value="PAS-like_dom_sf"/>
</dbReference>
<organism evidence="1 2">
    <name type="scientific">Cellulomonas denverensis</name>
    <dbReference type="NCBI Taxonomy" id="264297"/>
    <lineage>
        <taxon>Bacteria</taxon>
        <taxon>Bacillati</taxon>
        <taxon>Actinomycetota</taxon>
        <taxon>Actinomycetes</taxon>
        <taxon>Micrococcales</taxon>
        <taxon>Cellulomonadaceae</taxon>
        <taxon>Cellulomonas</taxon>
    </lineage>
</organism>
<dbReference type="EMBL" id="JAAXOX010000002">
    <property type="protein sequence ID" value="NKY22080.1"/>
    <property type="molecule type" value="Genomic_DNA"/>
</dbReference>
<evidence type="ECO:0000313" key="1">
    <source>
        <dbReference type="EMBL" id="NKY22080.1"/>
    </source>
</evidence>